<dbReference type="Proteomes" id="UP001500101">
    <property type="component" value="Unassembled WGS sequence"/>
</dbReference>
<dbReference type="Gene3D" id="1.10.357.10">
    <property type="entry name" value="Tetracycline Repressor, domain 2"/>
    <property type="match status" value="1"/>
</dbReference>
<sequence length="218" mass="24892">MKKKMETQKPRKVTSGPIREKARTMRRMVAAVGKVLKKKGYPGLTIANIAIEAQVDRKLVYSYYGSLDKLVGIYLREQDYWKTKAKKQISVLLKKDSISKQEMDDLLIGQFDAVLQDKILQRILQWELSEPNKALRMIADEREDVGEELLKKYEADLPNDDVDIRAIIALQTAGLYYLALHAKSNGSTFCGIDMNKEEGEERIKKALSKVLELCKKPT</sequence>
<keyword evidence="1 2" id="KW-0238">DNA-binding</keyword>
<comment type="caution">
    <text evidence="4">The sequence shown here is derived from an EMBL/GenBank/DDBJ whole genome shotgun (WGS) entry which is preliminary data.</text>
</comment>
<gene>
    <name evidence="4" type="ORF">GCM10022216_13940</name>
</gene>
<dbReference type="EMBL" id="BAAAZI010000006">
    <property type="protein sequence ID" value="GAA4137688.1"/>
    <property type="molecule type" value="Genomic_DNA"/>
</dbReference>
<evidence type="ECO:0000313" key="5">
    <source>
        <dbReference type="Proteomes" id="UP001500101"/>
    </source>
</evidence>
<accession>A0ABP7YLW9</accession>
<name>A0ABP7YLW9_9SPHI</name>
<evidence type="ECO:0000313" key="4">
    <source>
        <dbReference type="EMBL" id="GAA4137688.1"/>
    </source>
</evidence>
<evidence type="ECO:0000256" key="1">
    <source>
        <dbReference type="ARBA" id="ARBA00023125"/>
    </source>
</evidence>
<dbReference type="InterPro" id="IPR009057">
    <property type="entry name" value="Homeodomain-like_sf"/>
</dbReference>
<dbReference type="PROSITE" id="PS50977">
    <property type="entry name" value="HTH_TETR_2"/>
    <property type="match status" value="1"/>
</dbReference>
<feature type="DNA-binding region" description="H-T-H motif" evidence="2">
    <location>
        <begin position="45"/>
        <end position="64"/>
    </location>
</feature>
<protein>
    <recommendedName>
        <fullName evidence="3">HTH tetR-type domain-containing protein</fullName>
    </recommendedName>
</protein>
<feature type="domain" description="HTH tetR-type" evidence="3">
    <location>
        <begin position="22"/>
        <end position="82"/>
    </location>
</feature>
<dbReference type="RefSeq" id="WP_344673901.1">
    <property type="nucleotide sequence ID" value="NZ_BAAAZI010000006.1"/>
</dbReference>
<dbReference type="SUPFAM" id="SSF46689">
    <property type="entry name" value="Homeodomain-like"/>
    <property type="match status" value="1"/>
</dbReference>
<evidence type="ECO:0000259" key="3">
    <source>
        <dbReference type="PROSITE" id="PS50977"/>
    </source>
</evidence>
<proteinExistence type="predicted"/>
<organism evidence="4 5">
    <name type="scientific">Sphingobacterium kyonggiense</name>
    <dbReference type="NCBI Taxonomy" id="714075"/>
    <lineage>
        <taxon>Bacteria</taxon>
        <taxon>Pseudomonadati</taxon>
        <taxon>Bacteroidota</taxon>
        <taxon>Sphingobacteriia</taxon>
        <taxon>Sphingobacteriales</taxon>
        <taxon>Sphingobacteriaceae</taxon>
        <taxon>Sphingobacterium</taxon>
    </lineage>
</organism>
<evidence type="ECO:0000256" key="2">
    <source>
        <dbReference type="PROSITE-ProRule" id="PRU00335"/>
    </source>
</evidence>
<keyword evidence="5" id="KW-1185">Reference proteome</keyword>
<reference evidence="5" key="1">
    <citation type="journal article" date="2019" name="Int. J. Syst. Evol. Microbiol.">
        <title>The Global Catalogue of Microorganisms (GCM) 10K type strain sequencing project: providing services to taxonomists for standard genome sequencing and annotation.</title>
        <authorList>
            <consortium name="The Broad Institute Genomics Platform"/>
            <consortium name="The Broad Institute Genome Sequencing Center for Infectious Disease"/>
            <person name="Wu L."/>
            <person name="Ma J."/>
        </authorList>
    </citation>
    <scope>NUCLEOTIDE SEQUENCE [LARGE SCALE GENOMIC DNA]</scope>
    <source>
        <strain evidence="5">JCM 16704</strain>
    </source>
</reference>
<dbReference type="InterPro" id="IPR001647">
    <property type="entry name" value="HTH_TetR"/>
</dbReference>